<reference evidence="3 8" key="1">
    <citation type="submission" date="2016-02" db="EMBL/GenBank/DDBJ databases">
        <authorList>
            <consortium name="Pathogen Informatics"/>
        </authorList>
    </citation>
    <scope>NUCLEOTIDE SEQUENCE [LARGE SCALE GENOMIC DNA]</scope>
    <source>
        <strain evidence="3 8">K173</strain>
        <strain evidence="4 12">NK65 ny</strain>
        <strain evidence="5 11">NK65e</strain>
        <strain evidence="7 9">SP11 Antwerpcl1</strain>
        <strain evidence="6 10">SP11 RLL</strain>
    </source>
</reference>
<sequence length="243" mass="28783">MEIKNKLNIWSNVDHMYKRVKKKKCKKNIFYLIFLISISLLAYYRSPNFVVFAKINDKKKNVKLDNTLNDTPNNESINKENNKLDNETNNIKENNLDSKINENAYNTNNKIRNELLFQSFNIRSFEEERYKLKFVEKYIINNSDLFNNDNLIFDTLSSFYNGFIDSYINPPIDGDNKSLPLNDKDVKINEIKKLIILKFSKYGLVLFSFFLGIKLFFSLFQKLVKYIFILILKIFKFCCCGGQ</sequence>
<dbReference type="Proteomes" id="UP000069549">
    <property type="component" value="Chromosome 12"/>
</dbReference>
<evidence type="ECO:0000313" key="11">
    <source>
        <dbReference type="Proteomes" id="UP000220214"/>
    </source>
</evidence>
<dbReference type="AlphaFoldDB" id="A0A0Y9YFG9"/>
<evidence type="ECO:0000313" key="8">
    <source>
        <dbReference type="Proteomes" id="UP000069549"/>
    </source>
</evidence>
<dbReference type="Proteomes" id="UP000516480">
    <property type="component" value="Chromosome 12"/>
</dbReference>
<dbReference type="EMBL" id="LT608260">
    <property type="protein sequence ID" value="SCO63612.1"/>
    <property type="molecule type" value="Genomic_DNA"/>
</dbReference>
<evidence type="ECO:0000313" key="12">
    <source>
        <dbReference type="Proteomes" id="UP000516480"/>
    </source>
</evidence>
<dbReference type="OrthoDB" id="372681at2759"/>
<feature type="region of interest" description="Disordered" evidence="1">
    <location>
        <begin position="66"/>
        <end position="90"/>
    </location>
</feature>
<dbReference type="EMBL" id="LT614638">
    <property type="protein sequence ID" value="SCN27189.1"/>
    <property type="molecule type" value="Genomic_DNA"/>
</dbReference>
<feature type="compositionally biased region" description="Basic and acidic residues" evidence="1">
    <location>
        <begin position="77"/>
        <end position="86"/>
    </location>
</feature>
<dbReference type="Proteomes" id="UP000219974">
    <property type="component" value="Chromosome 12"/>
</dbReference>
<evidence type="ECO:0000313" key="6">
    <source>
        <dbReference type="EMBL" id="SCO61744.1"/>
    </source>
</evidence>
<dbReference type="EMBL" id="LT608148">
    <property type="protein sequence ID" value="SCM24854.1"/>
    <property type="molecule type" value="Genomic_DNA"/>
</dbReference>
<evidence type="ECO:0000256" key="2">
    <source>
        <dbReference type="SAM" id="Phobius"/>
    </source>
</evidence>
<gene>
    <name evidence="3" type="ORF">PBK173_000327700</name>
    <name evidence="5" type="ORF">PBNK65E_000318400</name>
    <name evidence="4" type="ORF">PBNK65NY_000317900</name>
    <name evidence="7" type="ORF">PBSP11A_000318000</name>
    <name evidence="6" type="ORF">PBSP11RLL_000318300</name>
</gene>
<evidence type="ECO:0000313" key="7">
    <source>
        <dbReference type="EMBL" id="SCO63612.1"/>
    </source>
</evidence>
<dbReference type="Proteomes" id="UP000219860">
    <property type="component" value="Chromosome 12"/>
</dbReference>
<dbReference type="VEuPathDB" id="PlasmoDB:PBANKA_1214500"/>
<feature type="compositionally biased region" description="Polar residues" evidence="1">
    <location>
        <begin position="66"/>
        <end position="76"/>
    </location>
</feature>
<evidence type="ECO:0000313" key="3">
    <source>
        <dbReference type="EMBL" id="CXI75802.1"/>
    </source>
</evidence>
<dbReference type="Proteomes" id="UP000220214">
    <property type="component" value="Chromosome 12"/>
</dbReference>
<keyword evidence="2" id="KW-1133">Transmembrane helix</keyword>
<feature type="transmembrane region" description="Helical" evidence="2">
    <location>
        <begin position="28"/>
        <end position="44"/>
    </location>
</feature>
<accession>A0A0Y9YFG9</accession>
<keyword evidence="2" id="KW-0472">Membrane</keyword>
<dbReference type="OMA" id="IFKFCCC"/>
<dbReference type="EMBL" id="LT160032">
    <property type="protein sequence ID" value="CXI75802.1"/>
    <property type="molecule type" value="Genomic_DNA"/>
</dbReference>
<evidence type="ECO:0000256" key="1">
    <source>
        <dbReference type="SAM" id="MobiDB-lite"/>
    </source>
</evidence>
<proteinExistence type="predicted"/>
<keyword evidence="2" id="KW-0812">Transmembrane</keyword>
<evidence type="ECO:0000313" key="9">
    <source>
        <dbReference type="Proteomes" id="UP000219860"/>
    </source>
</evidence>
<evidence type="ECO:0000313" key="10">
    <source>
        <dbReference type="Proteomes" id="UP000219974"/>
    </source>
</evidence>
<name>A0A0Y9YFG9_PLABE</name>
<dbReference type="EMBL" id="LT608276">
    <property type="protein sequence ID" value="SCO61744.1"/>
    <property type="molecule type" value="Genomic_DNA"/>
</dbReference>
<protein>
    <submittedName>
        <fullName evidence="3">Uncharacterized protein</fullName>
    </submittedName>
</protein>
<organism evidence="3 8">
    <name type="scientific">Plasmodium berghei</name>
    <dbReference type="NCBI Taxonomy" id="5821"/>
    <lineage>
        <taxon>Eukaryota</taxon>
        <taxon>Sar</taxon>
        <taxon>Alveolata</taxon>
        <taxon>Apicomplexa</taxon>
        <taxon>Aconoidasida</taxon>
        <taxon>Haemosporida</taxon>
        <taxon>Plasmodiidae</taxon>
        <taxon>Plasmodium</taxon>
        <taxon>Plasmodium (Vinckeia)</taxon>
    </lineage>
</organism>
<feature type="transmembrane region" description="Helical" evidence="2">
    <location>
        <begin position="202"/>
        <end position="220"/>
    </location>
</feature>
<evidence type="ECO:0000313" key="5">
    <source>
        <dbReference type="EMBL" id="SCN27189.1"/>
    </source>
</evidence>
<evidence type="ECO:0000313" key="4">
    <source>
        <dbReference type="EMBL" id="SCM24854.1"/>
    </source>
</evidence>